<feature type="signal peptide" evidence="1">
    <location>
        <begin position="1"/>
        <end position="17"/>
    </location>
</feature>
<organism evidence="2 3">
    <name type="scientific">Phytophthora sojae (strain P6497)</name>
    <name type="common">Soybean stem and root rot agent</name>
    <name type="synonym">Phytophthora megasperma f. sp. glycines</name>
    <dbReference type="NCBI Taxonomy" id="1094619"/>
    <lineage>
        <taxon>Eukaryota</taxon>
        <taxon>Sar</taxon>
        <taxon>Stramenopiles</taxon>
        <taxon>Oomycota</taxon>
        <taxon>Peronosporomycetes</taxon>
        <taxon>Peronosporales</taxon>
        <taxon>Peronosporaceae</taxon>
        <taxon>Phytophthora</taxon>
    </lineage>
</organism>
<evidence type="ECO:0000313" key="3">
    <source>
        <dbReference type="Proteomes" id="UP000002640"/>
    </source>
</evidence>
<reference evidence="2 3" key="1">
    <citation type="journal article" date="2006" name="Science">
        <title>Phytophthora genome sequences uncover evolutionary origins and mechanisms of pathogenesis.</title>
        <authorList>
            <person name="Tyler B.M."/>
            <person name="Tripathy S."/>
            <person name="Zhang X."/>
            <person name="Dehal P."/>
            <person name="Jiang R.H."/>
            <person name="Aerts A."/>
            <person name="Arredondo F.D."/>
            <person name="Baxter L."/>
            <person name="Bensasson D."/>
            <person name="Beynon J.L."/>
            <person name="Chapman J."/>
            <person name="Damasceno C.M."/>
            <person name="Dorrance A.E."/>
            <person name="Dou D."/>
            <person name="Dickerman A.W."/>
            <person name="Dubchak I.L."/>
            <person name="Garbelotto M."/>
            <person name="Gijzen M."/>
            <person name="Gordon S.G."/>
            <person name="Govers F."/>
            <person name="Grunwald N.J."/>
            <person name="Huang W."/>
            <person name="Ivors K.L."/>
            <person name="Jones R.W."/>
            <person name="Kamoun S."/>
            <person name="Krampis K."/>
            <person name="Lamour K.H."/>
            <person name="Lee M.K."/>
            <person name="McDonald W.H."/>
            <person name="Medina M."/>
            <person name="Meijer H.J."/>
            <person name="Nordberg E.K."/>
            <person name="Maclean D.J."/>
            <person name="Ospina-Giraldo M.D."/>
            <person name="Morris P.F."/>
            <person name="Phuntumart V."/>
            <person name="Putnam N.H."/>
            <person name="Rash S."/>
            <person name="Rose J.K."/>
            <person name="Sakihama Y."/>
            <person name="Salamov A.A."/>
            <person name="Savidor A."/>
            <person name="Scheuring C.F."/>
            <person name="Smith B.M."/>
            <person name="Sobral B.W."/>
            <person name="Terry A."/>
            <person name="Torto-Alalibo T.A."/>
            <person name="Win J."/>
            <person name="Xu Z."/>
            <person name="Zhang H."/>
            <person name="Grigoriev I.V."/>
            <person name="Rokhsar D.S."/>
            <person name="Boore J.L."/>
        </authorList>
    </citation>
    <scope>NUCLEOTIDE SEQUENCE [LARGE SCALE GENOMIC DNA]</scope>
    <source>
        <strain evidence="2 3">P6497</strain>
    </source>
</reference>
<gene>
    <name evidence="2" type="ORF">PHYSODRAFT_332452</name>
</gene>
<dbReference type="InParanoid" id="G4ZHQ3"/>
<proteinExistence type="predicted"/>
<dbReference type="GeneID" id="20646471"/>
<sequence length="142" mass="14967">MKLTALSIVCFLHAVAAKSAPPCGLPCSEPREYCDSSIGECRAAAADSTECYNATTSLFQDGCDPGFKCLNSLCRSAFESEAADGRTCSIICAAGKFCENGTTECRGPADDSQCFNMSTGFFQDGCADGFYCSFNKCVDVSV</sequence>
<dbReference type="EMBL" id="JH159154">
    <property type="protein sequence ID" value="EGZ18708.1"/>
    <property type="molecule type" value="Genomic_DNA"/>
</dbReference>
<keyword evidence="3" id="KW-1185">Reference proteome</keyword>
<protein>
    <submittedName>
        <fullName evidence="2">Uncharacterized protein</fullName>
    </submittedName>
</protein>
<dbReference type="KEGG" id="psoj:PHYSODRAFT_332452"/>
<dbReference type="AlphaFoldDB" id="G4ZHQ3"/>
<evidence type="ECO:0000313" key="2">
    <source>
        <dbReference type="EMBL" id="EGZ18708.1"/>
    </source>
</evidence>
<dbReference type="Proteomes" id="UP000002640">
    <property type="component" value="Unassembled WGS sequence"/>
</dbReference>
<feature type="chain" id="PRO_5003472207" evidence="1">
    <location>
        <begin position="18"/>
        <end position="142"/>
    </location>
</feature>
<name>G4ZHQ3_PHYSP</name>
<keyword evidence="1" id="KW-0732">Signal</keyword>
<dbReference type="RefSeq" id="XP_009527766.1">
    <property type="nucleotide sequence ID" value="XM_009529471.1"/>
</dbReference>
<dbReference type="OMA" id="CSEPREY"/>
<accession>G4ZHQ3</accession>
<evidence type="ECO:0000256" key="1">
    <source>
        <dbReference type="SAM" id="SignalP"/>
    </source>
</evidence>